<dbReference type="PANTHER" id="PTHR30002:SF4">
    <property type="entry name" value="EPOXYQUEUOSINE REDUCTASE"/>
    <property type="match status" value="1"/>
</dbReference>
<dbReference type="EC" id="1.17.99.6" evidence="10"/>
<name>A0A926EHA8_9FIRM</name>
<evidence type="ECO:0000256" key="6">
    <source>
        <dbReference type="ARBA" id="ARBA00023002"/>
    </source>
</evidence>
<dbReference type="Proteomes" id="UP000655830">
    <property type="component" value="Unassembled WGS sequence"/>
</dbReference>
<dbReference type="GO" id="GO:0051539">
    <property type="term" value="F:4 iron, 4 sulfur cluster binding"/>
    <property type="evidence" value="ECO:0007669"/>
    <property type="project" value="UniProtKB-KW"/>
</dbReference>
<evidence type="ECO:0000256" key="5">
    <source>
        <dbReference type="ARBA" id="ARBA00022785"/>
    </source>
</evidence>
<comment type="caution">
    <text evidence="10">The sequence shown here is derived from an EMBL/GenBank/DDBJ whole genome shotgun (WGS) entry which is preliminary data.</text>
</comment>
<keyword evidence="11" id="KW-1185">Reference proteome</keyword>
<dbReference type="InterPro" id="IPR017900">
    <property type="entry name" value="4Fe4S_Fe_S_CS"/>
</dbReference>
<keyword evidence="2" id="KW-0963">Cytoplasm</keyword>
<evidence type="ECO:0000256" key="2">
    <source>
        <dbReference type="ARBA" id="ARBA00022490"/>
    </source>
</evidence>
<dbReference type="InterPro" id="IPR013542">
    <property type="entry name" value="QueG_DUF1730"/>
</dbReference>
<dbReference type="InterPro" id="IPR004453">
    <property type="entry name" value="QueG"/>
</dbReference>
<keyword evidence="3" id="KW-0819">tRNA processing</keyword>
<keyword evidence="6 10" id="KW-0560">Oxidoreductase</keyword>
<dbReference type="RefSeq" id="WP_249332576.1">
    <property type="nucleotide sequence ID" value="NZ_JACRSY010000011.1"/>
</dbReference>
<evidence type="ECO:0000256" key="4">
    <source>
        <dbReference type="ARBA" id="ARBA00022723"/>
    </source>
</evidence>
<sequence length="329" mass="38500">MLKQKIQDFCSSIGLDTVGFIPCRTFHELEVFYTNRQKQNLQNEFEEQNIEKRINPNFYMEKGKTIISIAFPYYDEEDEKIQSNGFSIYTKRLDYHRVVKKYLDQVCEYIETLGGEAISLVDSNSLPERYIAYLAGIGFIGRNNMVITKKYGSYVFLGEIITDLEIECQDQRCFEELATYKECGDCDHCIHECPTKSINKKRINPNICLSYMTQKKDLSDKEIQLLKGNVFGCDFCQLQCPYNEKTEKISLEEFKMLEHMNDEVAIYAGMDNKYFKEKIAPTSCGWRGKNVIRRNALIHMSREGHDIEAFRGDSPYINEYIDRLNKLKK</sequence>
<protein>
    <submittedName>
        <fullName evidence="10">tRNA epoxyqueuosine(34) reductase QueG</fullName>
        <ecNumber evidence="10">1.17.99.6</ecNumber>
    </submittedName>
</protein>
<dbReference type="Pfam" id="PF13484">
    <property type="entry name" value="Fer4_16"/>
    <property type="match status" value="1"/>
</dbReference>
<evidence type="ECO:0000259" key="9">
    <source>
        <dbReference type="PROSITE" id="PS51379"/>
    </source>
</evidence>
<keyword evidence="5" id="KW-0671">Queuosine biosynthesis</keyword>
<keyword evidence="1" id="KW-0004">4Fe-4S</keyword>
<evidence type="ECO:0000313" key="11">
    <source>
        <dbReference type="Proteomes" id="UP000655830"/>
    </source>
</evidence>
<organism evidence="10 11">
    <name type="scientific">Zhenhengia yiwuensis</name>
    <dbReference type="NCBI Taxonomy" id="2763666"/>
    <lineage>
        <taxon>Bacteria</taxon>
        <taxon>Bacillati</taxon>
        <taxon>Bacillota</taxon>
        <taxon>Clostridia</taxon>
        <taxon>Lachnospirales</taxon>
        <taxon>Lachnospiraceae</taxon>
        <taxon>Zhenhengia</taxon>
    </lineage>
</organism>
<evidence type="ECO:0000256" key="8">
    <source>
        <dbReference type="ARBA" id="ARBA00023014"/>
    </source>
</evidence>
<evidence type="ECO:0000256" key="7">
    <source>
        <dbReference type="ARBA" id="ARBA00023004"/>
    </source>
</evidence>
<accession>A0A926EHA8</accession>
<proteinExistence type="predicted"/>
<dbReference type="PROSITE" id="PS51379">
    <property type="entry name" value="4FE4S_FER_2"/>
    <property type="match status" value="1"/>
</dbReference>
<feature type="domain" description="4Fe-4S ferredoxin-type" evidence="9">
    <location>
        <begin position="174"/>
        <end position="203"/>
    </location>
</feature>
<keyword evidence="4" id="KW-0479">Metal-binding</keyword>
<dbReference type="PROSITE" id="PS00198">
    <property type="entry name" value="4FE4S_FER_1"/>
    <property type="match status" value="1"/>
</dbReference>
<dbReference type="NCBIfam" id="TIGR00276">
    <property type="entry name" value="tRNA epoxyqueuosine(34) reductase QueG"/>
    <property type="match status" value="1"/>
</dbReference>
<dbReference type="EMBL" id="JACRSY010000011">
    <property type="protein sequence ID" value="MBC8579569.1"/>
    <property type="molecule type" value="Genomic_DNA"/>
</dbReference>
<dbReference type="AlphaFoldDB" id="A0A926EHA8"/>
<dbReference type="GO" id="GO:0046872">
    <property type="term" value="F:metal ion binding"/>
    <property type="evidence" value="ECO:0007669"/>
    <property type="project" value="UniProtKB-KW"/>
</dbReference>
<dbReference type="Pfam" id="PF08331">
    <property type="entry name" value="QueG_DUF1730"/>
    <property type="match status" value="1"/>
</dbReference>
<reference evidence="10" key="1">
    <citation type="submission" date="2020-08" db="EMBL/GenBank/DDBJ databases">
        <title>Genome public.</title>
        <authorList>
            <person name="Liu C."/>
            <person name="Sun Q."/>
        </authorList>
    </citation>
    <scope>NUCLEOTIDE SEQUENCE</scope>
    <source>
        <strain evidence="10">NSJ-12</strain>
    </source>
</reference>
<dbReference type="GO" id="GO:0008616">
    <property type="term" value="P:tRNA queuosine(34) biosynthetic process"/>
    <property type="evidence" value="ECO:0007669"/>
    <property type="project" value="UniProtKB-KW"/>
</dbReference>
<evidence type="ECO:0000256" key="1">
    <source>
        <dbReference type="ARBA" id="ARBA00022485"/>
    </source>
</evidence>
<evidence type="ECO:0000313" key="10">
    <source>
        <dbReference type="EMBL" id="MBC8579569.1"/>
    </source>
</evidence>
<dbReference type="PANTHER" id="PTHR30002">
    <property type="entry name" value="EPOXYQUEUOSINE REDUCTASE"/>
    <property type="match status" value="1"/>
</dbReference>
<dbReference type="InterPro" id="IPR017896">
    <property type="entry name" value="4Fe4S_Fe-S-bd"/>
</dbReference>
<keyword evidence="7" id="KW-0408">Iron</keyword>
<dbReference type="GO" id="GO:0052693">
    <property type="term" value="F:epoxyqueuosine reductase activity"/>
    <property type="evidence" value="ECO:0007669"/>
    <property type="project" value="UniProtKB-EC"/>
</dbReference>
<keyword evidence="8" id="KW-0411">Iron-sulfur</keyword>
<evidence type="ECO:0000256" key="3">
    <source>
        <dbReference type="ARBA" id="ARBA00022694"/>
    </source>
</evidence>
<dbReference type="SUPFAM" id="SSF46548">
    <property type="entry name" value="alpha-helical ferredoxin"/>
    <property type="match status" value="1"/>
</dbReference>
<gene>
    <name evidence="10" type="primary">queG</name>
    <name evidence="10" type="ORF">H8718_08505</name>
</gene>